<dbReference type="SUPFAM" id="SSF54373">
    <property type="entry name" value="FAD-linked reductases, C-terminal domain"/>
    <property type="match status" value="1"/>
</dbReference>
<dbReference type="Pfam" id="PF08669">
    <property type="entry name" value="GCV_T_C"/>
    <property type="match status" value="1"/>
</dbReference>
<evidence type="ECO:0000313" key="7">
    <source>
        <dbReference type="EMBL" id="CAK9047182.1"/>
    </source>
</evidence>
<feature type="transmembrane region" description="Helical" evidence="2">
    <location>
        <begin position="170"/>
        <end position="186"/>
    </location>
</feature>
<feature type="domain" description="GCVT N-terminal" evidence="4">
    <location>
        <begin position="1180"/>
        <end position="1456"/>
    </location>
</feature>
<dbReference type="EMBL" id="CAXAMM010020058">
    <property type="protein sequence ID" value="CAK9047182.1"/>
    <property type="molecule type" value="Genomic_DNA"/>
</dbReference>
<feature type="transmembrane region" description="Helical" evidence="2">
    <location>
        <begin position="193"/>
        <end position="218"/>
    </location>
</feature>
<feature type="transmembrane region" description="Helical" evidence="2">
    <location>
        <begin position="230"/>
        <end position="254"/>
    </location>
</feature>
<dbReference type="Gene3D" id="3.30.70.1400">
    <property type="entry name" value="Aminomethyltransferase beta-barrel domains"/>
    <property type="match status" value="1"/>
</dbReference>
<sequence length="1568" mass="175214">MAGNQGIDNGRDDGLVAIHSGLVPRALLGVGPGLRIGDGSDYYAHLVLLAEDGRPYFTQGNRAIWDEFAPQSRLFLDSDRLQKQVLTNPDGEFDTLHFWFYPALGTPFYHPLKWLNLPVGLAFNLLHVALLIAAFLTVRRNQGEWGVVALWILILSSPLVWFANKAHTEFFTVMLMIAGTSMVMARRMLGASLCFALATTQNLPMAIPAALCSLFFLYEVIRTRDWSQLWHWPNLLMAAGILLSVAVHPVYYLSRLGVLTAMIKTGHAELDRTESVTGLLNKMFCWFIDPDVGLFANWFLALPLIVLFAFLAYRRRIRLDPYLLILGGVSVLVFAYSQSRTSDFVHGGTVNMSRYGLWYLFLFYPGLVAASQSFWGYPVMARYAIGMVLVLVSTLSLYVYRPSRFEHWLEPTPIARAIYEHLPGLYDPVPQIFARRMTGNKRVPGIWAVSNESCRKILLRRPHLTYEDYSQVPKPHGCEASLDVVGTYLAAQNWFAEHPSAQEYYINLPRDSALFVNVIPGNQELLFTDIRTSDILDGGWGKPEKFGRWSVARKSALRFSVRNIRLDHKLVLSFKVRPFLHASRTSQHVTVRLNGELLGERRLTTRAPETLRYELRATSVKSVNQVIFEIENCSVSQEQTERNQNTYLVPADVARGITLKPDRIYQWFVAFVSDPVRRSDDVLASGAVELVGRPLSAAETESTAGLWAAGRRYVTVALLQQSYRQVDLELTPVHFYREPVERFVAALKRERIAMADVGIPTEARVVIVGGGVVGCAIAYHLTKIGWQDIVLLERRQLTCGTTWHAAGLVGQLRASQNMTRLAKYTAELYTGLEAETGQATGFKQNGSVTIATNRERFEELKRSASMAKVFDLPVDVITTDEVRARYPLIETDDVIGGLWIPSDGQINPIDVTQALARGARRRGALVLENVAVTELTHDGTAVTGVMTEQGPIRAAQVVLCAGMWTRELAQRSGVRVPLHACEHFYLVTEPMAQVPPDLPVFRDYDACAYYKEDAGKILLGAFEPVAKPWGGDGIPEDFCFDELPGDFEHFQPILEQAMRRMPALESAGIQTFFCGPESFTPDDRYHLGETPELKNLFVAAGFNSIGIQSAGGVGKVLSEWMRDGYPPADLWEVDVRRNLPFQNNRRYLHDRVTEGLGLLYAMHWPFRQFATARGVRHSPFHQRESDAGACFGEAAGWERPNWYAPEGMAPEYEYSWFRQNWFDCSAAEHRAVREQVGVLDLTPFAKFDVQGPDAAAFLGPLCANEIDVSPGHLVYTQWLDERGGIESDLTVCRLSETAYRVVTAAASQVRDLHWLSRHIGEHRATITDVTSAWAVLGVMGPEARNLLGRVTSADLSDEAFPFGTAQEIDVGYAPVRACRITYVGELGWELHIPTEYALHVFDTLLAAGASEGVRLVGMHAVNSLRLEKAYRHWGHDITDEDTPLEAGLNFAVAYDKPGGFIGREALLRQKETRVKKRLVQFLLEDAEPLLHHNEPIWRDGVLVGYITSGMYGHTLGAAVGLGYVSDPGGVDAAFVRAGRYEIEVAGERIPAKASLRPLYDPKSEKVRT</sequence>
<dbReference type="SUPFAM" id="SSF51905">
    <property type="entry name" value="FAD/NAD(P)-binding domain"/>
    <property type="match status" value="1"/>
</dbReference>
<dbReference type="SUPFAM" id="SSF101790">
    <property type="entry name" value="Aminomethyltransferase beta-barrel domain"/>
    <property type="match status" value="1"/>
</dbReference>
<feature type="transmembrane region" description="Helical" evidence="2">
    <location>
        <begin position="117"/>
        <end position="138"/>
    </location>
</feature>
<dbReference type="Pfam" id="PF01571">
    <property type="entry name" value="GCV_T"/>
    <property type="match status" value="1"/>
</dbReference>
<dbReference type="Gene3D" id="3.30.9.10">
    <property type="entry name" value="D-Amino Acid Oxidase, subunit A, domain 2"/>
    <property type="match status" value="1"/>
</dbReference>
<accession>A0ABP0M8Y2</accession>
<dbReference type="SUPFAM" id="SSF103025">
    <property type="entry name" value="Folate-binding domain"/>
    <property type="match status" value="1"/>
</dbReference>
<dbReference type="Pfam" id="PF16350">
    <property type="entry name" value="FAO_M"/>
    <property type="match status" value="1"/>
</dbReference>
<evidence type="ECO:0000256" key="1">
    <source>
        <dbReference type="ARBA" id="ARBA00008609"/>
    </source>
</evidence>
<feature type="transmembrane region" description="Helical" evidence="2">
    <location>
        <begin position="292"/>
        <end position="313"/>
    </location>
</feature>
<dbReference type="PANTHER" id="PTHR43757">
    <property type="entry name" value="AMINOMETHYLTRANSFERASE"/>
    <property type="match status" value="1"/>
</dbReference>
<comment type="caution">
    <text evidence="7">The sequence shown here is derived from an EMBL/GenBank/DDBJ whole genome shotgun (WGS) entry which is preliminary data.</text>
</comment>
<keyword evidence="2" id="KW-0812">Transmembrane</keyword>
<keyword evidence="2" id="KW-1133">Transmembrane helix</keyword>
<evidence type="ECO:0000256" key="2">
    <source>
        <dbReference type="SAM" id="Phobius"/>
    </source>
</evidence>
<evidence type="ECO:0000259" key="3">
    <source>
        <dbReference type="Pfam" id="PF01266"/>
    </source>
</evidence>
<protein>
    <submittedName>
        <fullName evidence="7">4-methylaminobutanoate oxidase (Formaldehyde-forming) (MABO) (Demethylating gamma-N-methylaminobutyrate oxidase) (Gamma-N-methylaminobutyrate oxidase 1)</fullName>
    </submittedName>
</protein>
<name>A0ABP0M8Y2_9DINO</name>
<reference evidence="7 8" key="1">
    <citation type="submission" date="2024-02" db="EMBL/GenBank/DDBJ databases">
        <authorList>
            <person name="Chen Y."/>
            <person name="Shah S."/>
            <person name="Dougan E. K."/>
            <person name="Thang M."/>
            <person name="Chan C."/>
        </authorList>
    </citation>
    <scope>NUCLEOTIDE SEQUENCE [LARGE SCALE GENOMIC DNA]</scope>
</reference>
<evidence type="ECO:0000259" key="4">
    <source>
        <dbReference type="Pfam" id="PF01571"/>
    </source>
</evidence>
<evidence type="ECO:0000313" key="8">
    <source>
        <dbReference type="Proteomes" id="UP001642464"/>
    </source>
</evidence>
<dbReference type="Pfam" id="PF01266">
    <property type="entry name" value="DAO"/>
    <property type="match status" value="1"/>
</dbReference>
<dbReference type="InterPro" id="IPR006076">
    <property type="entry name" value="FAD-dep_OxRdtase"/>
</dbReference>
<evidence type="ECO:0000259" key="5">
    <source>
        <dbReference type="Pfam" id="PF08669"/>
    </source>
</evidence>
<dbReference type="InterPro" id="IPR027266">
    <property type="entry name" value="TrmE/GcvT-like"/>
</dbReference>
<dbReference type="InterPro" id="IPR029043">
    <property type="entry name" value="GcvT/YgfZ_C"/>
</dbReference>
<feature type="transmembrane region" description="Helical" evidence="2">
    <location>
        <begin position="381"/>
        <end position="400"/>
    </location>
</feature>
<dbReference type="PANTHER" id="PTHR43757:SF15">
    <property type="entry name" value="PYRUVATE DEHYDROGENASE PHOSPHATASE REGULATORY SUBUNIT, MITOCHONDRIAL-LIKE"/>
    <property type="match status" value="1"/>
</dbReference>
<dbReference type="Gene3D" id="2.40.30.110">
    <property type="entry name" value="Aminomethyltransferase beta-barrel domains"/>
    <property type="match status" value="1"/>
</dbReference>
<feature type="domain" description="FAD dependent oxidoreductase central" evidence="6">
    <location>
        <begin position="1123"/>
        <end position="1178"/>
    </location>
</feature>
<dbReference type="InterPro" id="IPR006222">
    <property type="entry name" value="GCVT_N"/>
</dbReference>
<comment type="similarity">
    <text evidence="1">Belongs to the GcvT family.</text>
</comment>
<dbReference type="InterPro" id="IPR028896">
    <property type="entry name" value="GcvT/YgfZ/DmdA"/>
</dbReference>
<dbReference type="InterPro" id="IPR013977">
    <property type="entry name" value="GcvT_C"/>
</dbReference>
<dbReference type="Gene3D" id="3.30.1360.120">
    <property type="entry name" value="Probable tRNA modification gtpase trme, domain 1"/>
    <property type="match status" value="1"/>
</dbReference>
<feature type="transmembrane region" description="Helical" evidence="2">
    <location>
        <begin position="319"/>
        <end position="336"/>
    </location>
</feature>
<keyword evidence="2" id="KW-0472">Membrane</keyword>
<evidence type="ECO:0000259" key="6">
    <source>
        <dbReference type="Pfam" id="PF16350"/>
    </source>
</evidence>
<dbReference type="InterPro" id="IPR032503">
    <property type="entry name" value="FAO_M"/>
</dbReference>
<gene>
    <name evidence="7" type="ORF">SCF082_LOCUS26466</name>
</gene>
<feature type="transmembrane region" description="Helical" evidence="2">
    <location>
        <begin position="145"/>
        <end position="164"/>
    </location>
</feature>
<keyword evidence="8" id="KW-1185">Reference proteome</keyword>
<dbReference type="Gene3D" id="3.50.50.60">
    <property type="entry name" value="FAD/NAD(P)-binding domain"/>
    <property type="match status" value="1"/>
</dbReference>
<dbReference type="InterPro" id="IPR036188">
    <property type="entry name" value="FAD/NAD-bd_sf"/>
</dbReference>
<proteinExistence type="inferred from homology"/>
<organism evidence="7 8">
    <name type="scientific">Durusdinium trenchii</name>
    <dbReference type="NCBI Taxonomy" id="1381693"/>
    <lineage>
        <taxon>Eukaryota</taxon>
        <taxon>Sar</taxon>
        <taxon>Alveolata</taxon>
        <taxon>Dinophyceae</taxon>
        <taxon>Suessiales</taxon>
        <taxon>Symbiodiniaceae</taxon>
        <taxon>Durusdinium</taxon>
    </lineage>
</organism>
<feature type="domain" description="Aminomethyltransferase C-terminal" evidence="5">
    <location>
        <begin position="1476"/>
        <end position="1560"/>
    </location>
</feature>
<dbReference type="Proteomes" id="UP001642464">
    <property type="component" value="Unassembled WGS sequence"/>
</dbReference>
<feature type="transmembrane region" description="Helical" evidence="2">
    <location>
        <begin position="357"/>
        <end position="375"/>
    </location>
</feature>
<feature type="domain" description="FAD dependent oxidoreductase" evidence="3">
    <location>
        <begin position="764"/>
        <end position="1120"/>
    </location>
</feature>